<name>A0AAJ0C1U5_9PEZI</name>
<dbReference type="SMART" id="SM00382">
    <property type="entry name" value="AAA"/>
    <property type="match status" value="1"/>
</dbReference>
<feature type="compositionally biased region" description="Basic and acidic residues" evidence="1">
    <location>
        <begin position="16"/>
        <end position="27"/>
    </location>
</feature>
<dbReference type="EMBL" id="MU839009">
    <property type="protein sequence ID" value="KAK1767179.1"/>
    <property type="molecule type" value="Genomic_DNA"/>
</dbReference>
<dbReference type="CDD" id="cd19481">
    <property type="entry name" value="RecA-like_protease"/>
    <property type="match status" value="1"/>
</dbReference>
<evidence type="ECO:0000313" key="3">
    <source>
        <dbReference type="EMBL" id="KAK1767179.1"/>
    </source>
</evidence>
<feature type="region of interest" description="Disordered" evidence="1">
    <location>
        <begin position="370"/>
        <end position="401"/>
    </location>
</feature>
<comment type="caution">
    <text evidence="3">The sequence shown here is derived from an EMBL/GenBank/DDBJ whole genome shotgun (WGS) entry which is preliminary data.</text>
</comment>
<dbReference type="Proteomes" id="UP001244011">
    <property type="component" value="Unassembled WGS sequence"/>
</dbReference>
<dbReference type="Pfam" id="PF23232">
    <property type="entry name" value="AAA_lid_13"/>
    <property type="match status" value="1"/>
</dbReference>
<accession>A0AAJ0C1U5</accession>
<organism evidence="3 4">
    <name type="scientific">Phialemonium atrogriseum</name>
    <dbReference type="NCBI Taxonomy" id="1093897"/>
    <lineage>
        <taxon>Eukaryota</taxon>
        <taxon>Fungi</taxon>
        <taxon>Dikarya</taxon>
        <taxon>Ascomycota</taxon>
        <taxon>Pezizomycotina</taxon>
        <taxon>Sordariomycetes</taxon>
        <taxon>Sordariomycetidae</taxon>
        <taxon>Cephalothecales</taxon>
        <taxon>Cephalothecaceae</taxon>
        <taxon>Phialemonium</taxon>
    </lineage>
</organism>
<feature type="compositionally biased region" description="Basic and acidic residues" evidence="1">
    <location>
        <begin position="373"/>
        <end position="382"/>
    </location>
</feature>
<feature type="region of interest" description="Disordered" evidence="1">
    <location>
        <begin position="744"/>
        <end position="777"/>
    </location>
</feature>
<feature type="domain" description="AAA+ ATPase" evidence="2">
    <location>
        <begin position="518"/>
        <end position="648"/>
    </location>
</feature>
<evidence type="ECO:0000259" key="2">
    <source>
        <dbReference type="SMART" id="SM00382"/>
    </source>
</evidence>
<dbReference type="RefSeq" id="XP_060283392.1">
    <property type="nucleotide sequence ID" value="XM_060429960.1"/>
</dbReference>
<dbReference type="InterPro" id="IPR003593">
    <property type="entry name" value="AAA+_ATPase"/>
</dbReference>
<protein>
    <submittedName>
        <fullName evidence="3">P-loop containing nucleoside triphosphate hydrolase protein</fullName>
    </submittedName>
</protein>
<dbReference type="Pfam" id="PF00004">
    <property type="entry name" value="AAA"/>
    <property type="match status" value="1"/>
</dbReference>
<dbReference type="GO" id="GO:0005524">
    <property type="term" value="F:ATP binding"/>
    <property type="evidence" value="ECO:0007669"/>
    <property type="project" value="InterPro"/>
</dbReference>
<dbReference type="PANTHER" id="PTHR46411">
    <property type="entry name" value="FAMILY ATPASE, PUTATIVE-RELATED"/>
    <property type="match status" value="1"/>
</dbReference>
<dbReference type="InterPro" id="IPR003959">
    <property type="entry name" value="ATPase_AAA_core"/>
</dbReference>
<evidence type="ECO:0000313" key="4">
    <source>
        <dbReference type="Proteomes" id="UP001244011"/>
    </source>
</evidence>
<dbReference type="PANTHER" id="PTHR46411:SF2">
    <property type="entry name" value="AAA+ ATPASE DOMAIN-CONTAINING PROTEIN"/>
    <property type="match status" value="1"/>
</dbReference>
<feature type="compositionally biased region" description="Acidic residues" evidence="1">
    <location>
        <begin position="749"/>
        <end position="769"/>
    </location>
</feature>
<keyword evidence="3" id="KW-0378">Hydrolase</keyword>
<dbReference type="InterPro" id="IPR027417">
    <property type="entry name" value="P-loop_NTPase"/>
</dbReference>
<reference evidence="3" key="1">
    <citation type="submission" date="2023-06" db="EMBL/GenBank/DDBJ databases">
        <title>Genome-scale phylogeny and comparative genomics of the fungal order Sordariales.</title>
        <authorList>
            <consortium name="Lawrence Berkeley National Laboratory"/>
            <person name="Hensen N."/>
            <person name="Bonometti L."/>
            <person name="Westerberg I."/>
            <person name="Brannstrom I.O."/>
            <person name="Guillou S."/>
            <person name="Cros-Aarteil S."/>
            <person name="Calhoun S."/>
            <person name="Haridas S."/>
            <person name="Kuo A."/>
            <person name="Mondo S."/>
            <person name="Pangilinan J."/>
            <person name="Riley R."/>
            <person name="Labutti K."/>
            <person name="Andreopoulos B."/>
            <person name="Lipzen A."/>
            <person name="Chen C."/>
            <person name="Yanf M."/>
            <person name="Daum C."/>
            <person name="Ng V."/>
            <person name="Clum A."/>
            <person name="Steindorff A."/>
            <person name="Ohm R."/>
            <person name="Martin F."/>
            <person name="Silar P."/>
            <person name="Natvig D."/>
            <person name="Lalanne C."/>
            <person name="Gautier V."/>
            <person name="Ament-Velasquez S.L."/>
            <person name="Kruys A."/>
            <person name="Hutchinson M.I."/>
            <person name="Powell A.J."/>
            <person name="Barry K."/>
            <person name="Miller A.N."/>
            <person name="Grigoriev I.V."/>
            <person name="Debuchy R."/>
            <person name="Gladieux P."/>
            <person name="Thoren M.H."/>
            <person name="Johannesson H."/>
        </authorList>
    </citation>
    <scope>NUCLEOTIDE SEQUENCE</scope>
    <source>
        <strain evidence="3">8032-3</strain>
    </source>
</reference>
<dbReference type="GO" id="GO:0016887">
    <property type="term" value="F:ATP hydrolysis activity"/>
    <property type="evidence" value="ECO:0007669"/>
    <property type="project" value="InterPro"/>
</dbReference>
<dbReference type="SUPFAM" id="SSF52540">
    <property type="entry name" value="P-loop containing nucleoside triphosphate hydrolases"/>
    <property type="match status" value="1"/>
</dbReference>
<sequence length="777" mass="87375">MSYSDDEANSIASYEDVGRRPHSEEPVVKGLGTADKYFLDGGEVPDVLYVVQYRGAGGKVVNTLKSNKPFDSTSHLAEDEVPGEKKPVIEIVNTVSTVPPPPRRYHHDEYYPDEDETYWQGGSATNMVIHSKHLRNALAAVVGYYPGVNFIGDRVSITAPYQVLVHHKKELELYKMNQPKTHDAECAATTAKHIDVLLSFLKTTLGDQIEEEERRWANSTPTATFDLLWLLMKPGEVVYKKEYGHWVPVVVSRVYPRRRDSHNIDDYLVEYWNVQYLDGRIQRLMESLTIHHFNGEQSIPNLPVIPARFFPGGAKAAAEKQIGLGKIYWELAKRPEYKEYDGPMVGCEGDPTGHLTARIIVDLGGQYGIRNQESYHRRPEPVRHRKRPGEPLPPPKDQLPQFKPHCPCASCSKAKSPAERGPFAGFEDLDPNKDEAPDNDLFFETMSDTVHAFILSERRWAMVKVENLKEVKPDREAFKHLVLDDEIKLTVRSLIGKFASSDGKVSPWPNDIVKNKGEGRIFLLHGSPGVGKTCTAECVAELTNRPLLSVTSGDLGTSMSASSVERNLDYFLRLGERYGALVLLDEADVYLEERRTRDLHRNGLVSVFLRALEYYKGVLFLTTNRVEAFDSAFTSRIHVALHYRELGDGDRLRVWANNFERLERDSGGRCYVPQSAREFAYASDEVRRLALNGREIRNALQTAVALAETDALEGGVAAVTVTDRHLRAVVKMSSGFREFLRKQKAGVGEADDDDGEEEEEEDSESDDDAVSSSDMGF</sequence>
<proteinExistence type="predicted"/>
<gene>
    <name evidence="3" type="ORF">QBC33DRAFT_559303</name>
</gene>
<dbReference type="InterPro" id="IPR056599">
    <property type="entry name" value="AAA_lid_fung"/>
</dbReference>
<dbReference type="AlphaFoldDB" id="A0AAJ0C1U5"/>
<keyword evidence="4" id="KW-1185">Reference proteome</keyword>
<feature type="region of interest" description="Disordered" evidence="1">
    <location>
        <begin position="1"/>
        <end position="27"/>
    </location>
</feature>
<dbReference type="Gene3D" id="3.40.50.300">
    <property type="entry name" value="P-loop containing nucleotide triphosphate hydrolases"/>
    <property type="match status" value="1"/>
</dbReference>
<dbReference type="InterPro" id="IPR054289">
    <property type="entry name" value="DUF7025"/>
</dbReference>
<evidence type="ECO:0000256" key="1">
    <source>
        <dbReference type="SAM" id="MobiDB-lite"/>
    </source>
</evidence>
<dbReference type="GeneID" id="85313147"/>
<dbReference type="Pfam" id="PF22942">
    <property type="entry name" value="DUF7025"/>
    <property type="match status" value="1"/>
</dbReference>